<dbReference type="Proteomes" id="UP000078200">
    <property type="component" value="Unassembled WGS sequence"/>
</dbReference>
<accession>A0A1A9UVW6</accession>
<reference evidence="1" key="1">
    <citation type="submission" date="2020-05" db="UniProtKB">
        <authorList>
            <consortium name="EnsemblMetazoa"/>
        </authorList>
    </citation>
    <scope>IDENTIFICATION</scope>
    <source>
        <strain evidence="1">TTRI</strain>
    </source>
</reference>
<organism evidence="1 2">
    <name type="scientific">Glossina austeni</name>
    <name type="common">Savannah tsetse fly</name>
    <dbReference type="NCBI Taxonomy" id="7395"/>
    <lineage>
        <taxon>Eukaryota</taxon>
        <taxon>Metazoa</taxon>
        <taxon>Ecdysozoa</taxon>
        <taxon>Arthropoda</taxon>
        <taxon>Hexapoda</taxon>
        <taxon>Insecta</taxon>
        <taxon>Pterygota</taxon>
        <taxon>Neoptera</taxon>
        <taxon>Endopterygota</taxon>
        <taxon>Diptera</taxon>
        <taxon>Brachycera</taxon>
        <taxon>Muscomorpha</taxon>
        <taxon>Hippoboscoidea</taxon>
        <taxon>Glossinidae</taxon>
        <taxon>Glossina</taxon>
    </lineage>
</organism>
<dbReference type="VEuPathDB" id="VectorBase:GAUT017493"/>
<evidence type="ECO:0000313" key="1">
    <source>
        <dbReference type="EnsemblMetazoa" id="GAUT017493-PA"/>
    </source>
</evidence>
<dbReference type="AlphaFoldDB" id="A0A1A9UVW6"/>
<keyword evidence="2" id="KW-1185">Reference proteome</keyword>
<proteinExistence type="predicted"/>
<protein>
    <submittedName>
        <fullName evidence="1">Uncharacterized protein</fullName>
    </submittedName>
</protein>
<sequence>MSFMNFELILIVFIAHSNLSIVCLFDFIELPIKAGRRLIYVKLIGKVKDYFHLDQVIETNKKKKKKKKKSAFTRFMKSKSPVFLKPRMSMVPRSLLHYASSAIFAPYICEYSLTLSHIDGFARFNIDSFDFACTVYMGFSKSLTSDNADKMLKVNMSFRRQA</sequence>
<name>A0A1A9UVW6_GLOAU</name>
<evidence type="ECO:0000313" key="2">
    <source>
        <dbReference type="Proteomes" id="UP000078200"/>
    </source>
</evidence>
<dbReference type="EnsemblMetazoa" id="GAUT017493-RA">
    <property type="protein sequence ID" value="GAUT017493-PA"/>
    <property type="gene ID" value="GAUT017493"/>
</dbReference>